<accession>A0A3M2LAA4</accession>
<evidence type="ECO:0000313" key="2">
    <source>
        <dbReference type="EMBL" id="RMI33956.1"/>
    </source>
</evidence>
<organism evidence="2 3">
    <name type="scientific">Nocardia stercoris</name>
    <dbReference type="NCBI Taxonomy" id="2483361"/>
    <lineage>
        <taxon>Bacteria</taxon>
        <taxon>Bacillati</taxon>
        <taxon>Actinomycetota</taxon>
        <taxon>Actinomycetes</taxon>
        <taxon>Mycobacteriales</taxon>
        <taxon>Nocardiaceae</taxon>
        <taxon>Nocardia</taxon>
    </lineage>
</organism>
<evidence type="ECO:0000313" key="3">
    <source>
        <dbReference type="Proteomes" id="UP000279275"/>
    </source>
</evidence>
<comment type="caution">
    <text evidence="2">The sequence shown here is derived from an EMBL/GenBank/DDBJ whole genome shotgun (WGS) entry which is preliminary data.</text>
</comment>
<name>A0A3M2LAA4_9NOCA</name>
<dbReference type="AlphaFoldDB" id="A0A3M2LAA4"/>
<proteinExistence type="predicted"/>
<feature type="compositionally biased region" description="Basic and acidic residues" evidence="1">
    <location>
        <begin position="44"/>
        <end position="55"/>
    </location>
</feature>
<dbReference type="EMBL" id="RFFH01000002">
    <property type="protein sequence ID" value="RMI33956.1"/>
    <property type="molecule type" value="Genomic_DNA"/>
</dbReference>
<keyword evidence="3" id="KW-1185">Reference proteome</keyword>
<gene>
    <name evidence="2" type="ORF">EBN03_05685</name>
</gene>
<feature type="region of interest" description="Disordered" evidence="1">
    <location>
        <begin position="1"/>
        <end position="70"/>
    </location>
</feature>
<dbReference type="Proteomes" id="UP000279275">
    <property type="component" value="Unassembled WGS sequence"/>
</dbReference>
<evidence type="ECO:0000256" key="1">
    <source>
        <dbReference type="SAM" id="MobiDB-lite"/>
    </source>
</evidence>
<sequence length="70" mass="7320">MGSRAGLELSRVLRSTNRRPRAGRASILPGGASHRGGDPGAFADQDRRERVESAARWDGGGAGRDASDST</sequence>
<reference evidence="2 3" key="1">
    <citation type="submission" date="2018-10" db="EMBL/GenBank/DDBJ databases">
        <title>Isolation from cow dung.</title>
        <authorList>
            <person name="Ling L."/>
        </authorList>
    </citation>
    <scope>NUCLEOTIDE SEQUENCE [LARGE SCALE GENOMIC DNA]</scope>
    <source>
        <strain evidence="2 3">NEAU-LL90</strain>
    </source>
</reference>
<protein>
    <submittedName>
        <fullName evidence="2">Uncharacterized protein</fullName>
    </submittedName>
</protein>